<sequence>MTENYLIIGGEGFLGRWIVDLLLRRGDKNISTFDKEQRYFDQEVIHYVGDICNYQDVTNAISKTNVTTVIHTASPPHDGIPTEVYWKVNVEGTKNVIDSCIANGVKKLIFTSSSSVIYDGVHELINADETTPYPEKAMDAYNETKTEGEKLVKSANGKNGLLTVSIRPCGIFGPNDRQLIPGAIKVMEYGQSKFQIGDNYNLVDWTYVENAAHAHLLASDKLTADSQIAGEVFIITNGTPIPFWDLIRFIWAQFNHFPSRIIKFSKFTGFIFASLAEFASYFSGKESGFTRFRVKFTTNNRYFDITKAKRLLGYEPIVDLEEGIKRACASLMKSK</sequence>
<gene>
    <name evidence="4" type="ORF">Glove_360g31</name>
</gene>
<protein>
    <recommendedName>
        <fullName evidence="3">3-beta hydroxysteroid dehydrogenase/isomerase domain-containing protein</fullName>
    </recommendedName>
</protein>
<dbReference type="GO" id="GO:0016616">
    <property type="term" value="F:oxidoreductase activity, acting on the CH-OH group of donors, NAD or NADP as acceptor"/>
    <property type="evidence" value="ECO:0007669"/>
    <property type="project" value="InterPro"/>
</dbReference>
<dbReference type="InterPro" id="IPR050177">
    <property type="entry name" value="Lipid_A_modif_metabolic_enz"/>
</dbReference>
<dbReference type="SUPFAM" id="SSF51735">
    <property type="entry name" value="NAD(P)-binding Rossmann-fold domains"/>
    <property type="match status" value="1"/>
</dbReference>
<keyword evidence="5" id="KW-1185">Reference proteome</keyword>
<dbReference type="GO" id="GO:0006694">
    <property type="term" value="P:steroid biosynthetic process"/>
    <property type="evidence" value="ECO:0007669"/>
    <property type="project" value="InterPro"/>
</dbReference>
<dbReference type="PANTHER" id="PTHR43245">
    <property type="entry name" value="BIFUNCTIONAL POLYMYXIN RESISTANCE PROTEIN ARNA"/>
    <property type="match status" value="1"/>
</dbReference>
<dbReference type="Gene3D" id="3.40.50.720">
    <property type="entry name" value="NAD(P)-binding Rossmann-like Domain"/>
    <property type="match status" value="1"/>
</dbReference>
<organism evidence="4 5">
    <name type="scientific">Diversispora epigaea</name>
    <dbReference type="NCBI Taxonomy" id="1348612"/>
    <lineage>
        <taxon>Eukaryota</taxon>
        <taxon>Fungi</taxon>
        <taxon>Fungi incertae sedis</taxon>
        <taxon>Mucoromycota</taxon>
        <taxon>Glomeromycotina</taxon>
        <taxon>Glomeromycetes</taxon>
        <taxon>Diversisporales</taxon>
        <taxon>Diversisporaceae</taxon>
        <taxon>Diversispora</taxon>
    </lineage>
</organism>
<evidence type="ECO:0000256" key="2">
    <source>
        <dbReference type="ARBA" id="ARBA00023002"/>
    </source>
</evidence>
<feature type="domain" description="3-beta hydroxysteroid dehydrogenase/isomerase" evidence="3">
    <location>
        <begin position="6"/>
        <end position="264"/>
    </location>
</feature>
<accession>A0A397HF87</accession>
<proteinExistence type="inferred from homology"/>
<comment type="caution">
    <text evidence="4">The sequence shown here is derived from an EMBL/GenBank/DDBJ whole genome shotgun (WGS) entry which is preliminary data.</text>
</comment>
<dbReference type="STRING" id="1348612.A0A397HF87"/>
<dbReference type="Pfam" id="PF01073">
    <property type="entry name" value="3Beta_HSD"/>
    <property type="match status" value="1"/>
</dbReference>
<evidence type="ECO:0000313" key="5">
    <source>
        <dbReference type="Proteomes" id="UP000266861"/>
    </source>
</evidence>
<evidence type="ECO:0000313" key="4">
    <source>
        <dbReference type="EMBL" id="RHZ59943.1"/>
    </source>
</evidence>
<keyword evidence="2" id="KW-0560">Oxidoreductase</keyword>
<dbReference type="Proteomes" id="UP000266861">
    <property type="component" value="Unassembled WGS sequence"/>
</dbReference>
<name>A0A397HF87_9GLOM</name>
<reference evidence="4 5" key="1">
    <citation type="submission" date="2018-08" db="EMBL/GenBank/DDBJ databases">
        <title>Genome and evolution of the arbuscular mycorrhizal fungus Diversispora epigaea (formerly Glomus versiforme) and its bacterial endosymbionts.</title>
        <authorList>
            <person name="Sun X."/>
            <person name="Fei Z."/>
            <person name="Harrison M."/>
        </authorList>
    </citation>
    <scope>NUCLEOTIDE SEQUENCE [LARGE SCALE GENOMIC DNA]</scope>
    <source>
        <strain evidence="4 5">IT104</strain>
    </source>
</reference>
<dbReference type="EMBL" id="PQFF01000327">
    <property type="protein sequence ID" value="RHZ59943.1"/>
    <property type="molecule type" value="Genomic_DNA"/>
</dbReference>
<dbReference type="InterPro" id="IPR002225">
    <property type="entry name" value="3Beta_OHSteriod_DH/Estase"/>
</dbReference>
<evidence type="ECO:0000259" key="3">
    <source>
        <dbReference type="Pfam" id="PF01073"/>
    </source>
</evidence>
<evidence type="ECO:0000256" key="1">
    <source>
        <dbReference type="ARBA" id="ARBA00009219"/>
    </source>
</evidence>
<dbReference type="OrthoDB" id="10058185at2759"/>
<dbReference type="PANTHER" id="PTHR43245:SF51">
    <property type="entry name" value="SHORT CHAIN DEHYDROGENASE_REDUCTASE FAMILY 42E, MEMBER 2"/>
    <property type="match status" value="1"/>
</dbReference>
<dbReference type="InterPro" id="IPR036291">
    <property type="entry name" value="NAD(P)-bd_dom_sf"/>
</dbReference>
<dbReference type="AlphaFoldDB" id="A0A397HF87"/>
<comment type="similarity">
    <text evidence="1">Belongs to the 3-beta-HSD family.</text>
</comment>